<dbReference type="PRINTS" id="PR00081">
    <property type="entry name" value="GDHRDH"/>
</dbReference>
<keyword evidence="2" id="KW-0560">Oxidoreductase</keyword>
<dbReference type="InterPro" id="IPR036291">
    <property type="entry name" value="NAD(P)-bd_dom_sf"/>
</dbReference>
<proteinExistence type="inferred from homology"/>
<name>A0A8H4R7R1_9HELO</name>
<gene>
    <name evidence="3" type="ORF">G7Y89_g13268</name>
</gene>
<keyword evidence="4" id="KW-1185">Reference proteome</keyword>
<dbReference type="Proteomes" id="UP000566819">
    <property type="component" value="Unassembled WGS sequence"/>
</dbReference>
<dbReference type="InterPro" id="IPR051019">
    <property type="entry name" value="VLCFA-Steroid_DH"/>
</dbReference>
<comment type="caution">
    <text evidence="3">The sequence shown here is derived from an EMBL/GenBank/DDBJ whole genome shotgun (WGS) entry which is preliminary data.</text>
</comment>
<evidence type="ECO:0000313" key="4">
    <source>
        <dbReference type="Proteomes" id="UP000566819"/>
    </source>
</evidence>
<dbReference type="PANTHER" id="PTHR43899:SF13">
    <property type="entry name" value="RH59310P"/>
    <property type="match status" value="1"/>
</dbReference>
<accession>A0A8H4R7R1</accession>
<dbReference type="SUPFAM" id="SSF51735">
    <property type="entry name" value="NAD(P)-binding Rossmann-fold domains"/>
    <property type="match status" value="1"/>
</dbReference>
<protein>
    <recommendedName>
        <fullName evidence="5">NAD(P)-binding protein</fullName>
    </recommendedName>
</protein>
<evidence type="ECO:0000256" key="2">
    <source>
        <dbReference type="ARBA" id="ARBA00023002"/>
    </source>
</evidence>
<dbReference type="PANTHER" id="PTHR43899">
    <property type="entry name" value="RH59310P"/>
    <property type="match status" value="1"/>
</dbReference>
<dbReference type="GO" id="GO:0016491">
    <property type="term" value="F:oxidoreductase activity"/>
    <property type="evidence" value="ECO:0007669"/>
    <property type="project" value="UniProtKB-KW"/>
</dbReference>
<dbReference type="OrthoDB" id="47007at2759"/>
<comment type="similarity">
    <text evidence="1">Belongs to the short-chain dehydrogenases/reductases (SDR) family.</text>
</comment>
<dbReference type="EMBL" id="JAAMPI010001522">
    <property type="protein sequence ID" value="KAF4624902.1"/>
    <property type="molecule type" value="Genomic_DNA"/>
</dbReference>
<reference evidence="3 4" key="1">
    <citation type="submission" date="2020-03" db="EMBL/GenBank/DDBJ databases">
        <title>Draft Genome Sequence of Cudoniella acicularis.</title>
        <authorList>
            <person name="Buettner E."/>
            <person name="Kellner H."/>
        </authorList>
    </citation>
    <scope>NUCLEOTIDE SEQUENCE [LARGE SCALE GENOMIC DNA]</scope>
    <source>
        <strain evidence="3 4">DSM 108380</strain>
    </source>
</reference>
<evidence type="ECO:0000313" key="3">
    <source>
        <dbReference type="EMBL" id="KAF4624902.1"/>
    </source>
</evidence>
<evidence type="ECO:0000256" key="1">
    <source>
        <dbReference type="ARBA" id="ARBA00006484"/>
    </source>
</evidence>
<evidence type="ECO:0008006" key="5">
    <source>
        <dbReference type="Google" id="ProtNLM"/>
    </source>
</evidence>
<sequence length="438" mass="48436">MATFSSLLSITSTLGYLSLTALLFKLTTSLTKHFLLPSTLPAYLHTSPTHGKPWALVTGTTSGLGHAISHQLTCKGFNILLHGRNATKLQELRETLQAEFPEREIEILVLDATTCFSPITYEISRAYIETVTRGKNITLLINNVGVGHNLSQDFRPLGEFSNVDIDVLLNSNIGFMTHLTHLLLPVLERSAPALVLNIGSMASIGMPYLAVYSGTKSYMEVFSKALDAEMRAEGKGGVKIECMVFGDVDTPIHAIAKEKRNLSVLTAEEAAKDPDSSSFVLNQDEPRMRCLKAKVGRKPGMQFLIYILLGFFVKMANFQRLDVTTLVGKLSGFSASERQLAIEDIVVKSGGQFRYVKPTINFLALPWSRPLENRLKKLQEGGDQPFFEDFRSIAEAPDIKVHILFVSRPEGDLKKQLDGVTALDVKGRNQADIRFHLP</sequence>
<dbReference type="InterPro" id="IPR002347">
    <property type="entry name" value="SDR_fam"/>
</dbReference>
<dbReference type="GO" id="GO:0005783">
    <property type="term" value="C:endoplasmic reticulum"/>
    <property type="evidence" value="ECO:0007669"/>
    <property type="project" value="TreeGrafter"/>
</dbReference>
<dbReference type="Gene3D" id="3.40.50.720">
    <property type="entry name" value="NAD(P)-binding Rossmann-like Domain"/>
    <property type="match status" value="1"/>
</dbReference>
<dbReference type="AlphaFoldDB" id="A0A8H4R7R1"/>
<dbReference type="Pfam" id="PF00106">
    <property type="entry name" value="adh_short"/>
    <property type="match status" value="1"/>
</dbReference>
<organism evidence="3 4">
    <name type="scientific">Cudoniella acicularis</name>
    <dbReference type="NCBI Taxonomy" id="354080"/>
    <lineage>
        <taxon>Eukaryota</taxon>
        <taxon>Fungi</taxon>
        <taxon>Dikarya</taxon>
        <taxon>Ascomycota</taxon>
        <taxon>Pezizomycotina</taxon>
        <taxon>Leotiomycetes</taxon>
        <taxon>Helotiales</taxon>
        <taxon>Tricladiaceae</taxon>
        <taxon>Cudoniella</taxon>
    </lineage>
</organism>